<evidence type="ECO:0000256" key="6">
    <source>
        <dbReference type="SAM" id="MobiDB-lite"/>
    </source>
</evidence>
<dbReference type="FunFam" id="1.25.10.10:FF:000313">
    <property type="entry name" value="Importin beta-2 subunit, putative"/>
    <property type="match status" value="1"/>
</dbReference>
<keyword evidence="5" id="KW-0653">Protein transport</keyword>
<dbReference type="PROSITE" id="PS50166">
    <property type="entry name" value="IMPORTIN_B_NT"/>
    <property type="match status" value="1"/>
</dbReference>
<dbReference type="Proteomes" id="UP001201980">
    <property type="component" value="Unassembled WGS sequence"/>
</dbReference>
<feature type="domain" description="Importin N-terminal" evidence="7">
    <location>
        <begin position="31"/>
        <end position="102"/>
    </location>
</feature>
<dbReference type="InterPro" id="IPR001494">
    <property type="entry name" value="Importin-beta_N"/>
</dbReference>
<evidence type="ECO:0000313" key="8">
    <source>
        <dbReference type="EMBL" id="KAJ2894304.1"/>
    </source>
</evidence>
<dbReference type="GO" id="GO:0005737">
    <property type="term" value="C:cytoplasm"/>
    <property type="evidence" value="ECO:0007669"/>
    <property type="project" value="UniProtKB-SubCell"/>
</dbReference>
<dbReference type="GO" id="GO:0006606">
    <property type="term" value="P:protein import into nucleus"/>
    <property type="evidence" value="ECO:0007669"/>
    <property type="project" value="InterPro"/>
</dbReference>
<organism evidence="8 9">
    <name type="scientific">Zalerion maritima</name>
    <dbReference type="NCBI Taxonomy" id="339359"/>
    <lineage>
        <taxon>Eukaryota</taxon>
        <taxon>Fungi</taxon>
        <taxon>Dikarya</taxon>
        <taxon>Ascomycota</taxon>
        <taxon>Pezizomycotina</taxon>
        <taxon>Sordariomycetes</taxon>
        <taxon>Lulworthiomycetidae</taxon>
        <taxon>Lulworthiales</taxon>
        <taxon>Lulworthiaceae</taxon>
        <taxon>Zalerion</taxon>
    </lineage>
</organism>
<evidence type="ECO:0000313" key="9">
    <source>
        <dbReference type="Proteomes" id="UP001201980"/>
    </source>
</evidence>
<protein>
    <recommendedName>
        <fullName evidence="7">Importin N-terminal domain-containing protein</fullName>
    </recommendedName>
</protein>
<dbReference type="InterPro" id="IPR016024">
    <property type="entry name" value="ARM-type_fold"/>
</dbReference>
<dbReference type="GO" id="GO:0005634">
    <property type="term" value="C:nucleus"/>
    <property type="evidence" value="ECO:0007669"/>
    <property type="project" value="UniProtKB-ARBA"/>
</dbReference>
<dbReference type="Gene3D" id="1.25.10.10">
    <property type="entry name" value="Leucine-rich Repeat Variant"/>
    <property type="match status" value="3"/>
</dbReference>
<dbReference type="InterPro" id="IPR011989">
    <property type="entry name" value="ARM-like"/>
</dbReference>
<sequence length="946" mass="104609">MAWQPSAESLSQLALCLKNSLGSNKELQKEAETMLTQAKSSPDINNYLAYIFTNPESPAGLTFSAEDYHVVRAAAALMLKNNVKSHYKQIPESSLSLIKASVPIGLQDKNAQIRNYAGIIATEVVRKGGLMGWPELLPDLLKFVGNESGQVTDEGQEGAMAALCKICEDNTRLLERDHGGQVPANFLFPKLIQATNSHLHKVRADALSAINVFLSKGSLAAVSSVDGLLERLFVLSNDQSGAVQGQICRIFVNLVEVSADKLVPHIDGLVNYIIREQKSDDEELACEAAEFWLSVGEHMSLWRALGPQHITKIIPVLLESMVYSPEDIALLGGESDDEDEDDRVEDIKPQFAKKPVQRVANGAEGNASAQPGATPGPNVYEKLATIEDDLEEGEIALDDEFGDEDGDGKWNLRKCSAASLDVFARDFRAPVFECILPYLDENLKHAEWPHREAAVLALGAIADGCIDVVRPHLPAIVPYLLSLLNDPEPVVRTITCWTLGRYSSWASELINPADKASYFEPLMEGILHKMLDKNKKVQAAGASAFAHLSEKAGRRLEPYCLPIVRQFDQCFSKYKDRNMYILYDCVQTLAENIGPVLAHPDVVGTLMPALIARWEKVLDESRELIPLLECLSYVAMALNDTFAPYSEPIFRRCVQIIHQNLEQNFAAQNNPGLDHPDKDFLITSLDLISAVIQALDSNKAQQLVQSQQPAFFELVCLTMEDPADEVRQSAYAVLGDCARYVYPQLQPTLGQVFPILTKQLDMDALLDEDIESGFGVVNNTLWSAGEIALQHGKAMEPYVPELKQRCIDIMNHPHVPKSVSENAATALGRLGLECSHLMSDDLGNYAGTWLDAMDEVSSSEEKSTAFKGFSMIVCRNPTVMESSLLHFFTAIARYEDVKLKSPPKIECKETFMNVFNVYRQLIGDFDTFLSKMNPADVQALRTQGYV</sequence>
<evidence type="ECO:0000256" key="3">
    <source>
        <dbReference type="ARBA" id="ARBA00022490"/>
    </source>
</evidence>
<comment type="caution">
    <text evidence="8">The sequence shown here is derived from an EMBL/GenBank/DDBJ whole genome shotgun (WGS) entry which is preliminary data.</text>
</comment>
<comment type="subcellular location">
    <subcellularLocation>
        <location evidence="1">Cytoplasm</location>
    </subcellularLocation>
</comment>
<reference evidence="8" key="1">
    <citation type="submission" date="2022-07" db="EMBL/GenBank/DDBJ databases">
        <title>Draft genome sequence of Zalerion maritima ATCC 34329, a (micro)plastics degrading marine fungus.</title>
        <authorList>
            <person name="Paco A."/>
            <person name="Goncalves M.F.M."/>
            <person name="Rocha-Santos T.A.P."/>
            <person name="Alves A."/>
        </authorList>
    </citation>
    <scope>NUCLEOTIDE SEQUENCE</scope>
    <source>
        <strain evidence="8">ATCC 34329</strain>
    </source>
</reference>
<feature type="region of interest" description="Disordered" evidence="6">
    <location>
        <begin position="358"/>
        <end position="378"/>
    </location>
</feature>
<keyword evidence="9" id="KW-1185">Reference proteome</keyword>
<dbReference type="GO" id="GO:0031267">
    <property type="term" value="F:small GTPase binding"/>
    <property type="evidence" value="ECO:0007669"/>
    <property type="project" value="InterPro"/>
</dbReference>
<evidence type="ECO:0000256" key="1">
    <source>
        <dbReference type="ARBA" id="ARBA00004496"/>
    </source>
</evidence>
<keyword evidence="4" id="KW-0677">Repeat</keyword>
<accession>A0AAD5RHU0</accession>
<keyword evidence="3" id="KW-0963">Cytoplasm</keyword>
<evidence type="ECO:0000259" key="7">
    <source>
        <dbReference type="PROSITE" id="PS50166"/>
    </source>
</evidence>
<dbReference type="SMART" id="SM00913">
    <property type="entry name" value="IBN_N"/>
    <property type="match status" value="1"/>
</dbReference>
<evidence type="ECO:0000256" key="5">
    <source>
        <dbReference type="ARBA" id="ARBA00022927"/>
    </source>
</evidence>
<dbReference type="EMBL" id="JAKWBI020000507">
    <property type="protein sequence ID" value="KAJ2894304.1"/>
    <property type="molecule type" value="Genomic_DNA"/>
</dbReference>
<name>A0AAD5RHU0_9PEZI</name>
<dbReference type="SUPFAM" id="SSF48371">
    <property type="entry name" value="ARM repeat"/>
    <property type="match status" value="1"/>
</dbReference>
<dbReference type="Pfam" id="PF13513">
    <property type="entry name" value="HEAT_EZ"/>
    <property type="match status" value="1"/>
</dbReference>
<evidence type="ECO:0000256" key="2">
    <source>
        <dbReference type="ARBA" id="ARBA00022448"/>
    </source>
</evidence>
<dbReference type="Pfam" id="PF03810">
    <property type="entry name" value="IBN_N"/>
    <property type="match status" value="1"/>
</dbReference>
<keyword evidence="2" id="KW-0813">Transport</keyword>
<evidence type="ECO:0000256" key="4">
    <source>
        <dbReference type="ARBA" id="ARBA00022737"/>
    </source>
</evidence>
<proteinExistence type="predicted"/>
<dbReference type="AlphaFoldDB" id="A0AAD5RHU0"/>
<dbReference type="FunFam" id="1.25.10.10:FF:000219">
    <property type="entry name" value="Importin subunit beta-2"/>
    <property type="match status" value="1"/>
</dbReference>
<dbReference type="PANTHER" id="PTHR10527">
    <property type="entry name" value="IMPORTIN BETA"/>
    <property type="match status" value="1"/>
</dbReference>
<gene>
    <name evidence="8" type="ORF">MKZ38_007743</name>
</gene>
<dbReference type="InterPro" id="IPR040122">
    <property type="entry name" value="Importin_beta"/>
</dbReference>